<dbReference type="Proteomes" id="UP000441925">
    <property type="component" value="Unassembled WGS sequence"/>
</dbReference>
<dbReference type="GO" id="GO:0008831">
    <property type="term" value="F:dTDP-4-dehydrorhamnose reductase activity"/>
    <property type="evidence" value="ECO:0007669"/>
    <property type="project" value="UniProtKB-EC"/>
</dbReference>
<keyword evidence="2" id="KW-0521">NADP</keyword>
<comment type="similarity">
    <text evidence="1 2">Belongs to the dTDP-4-dehydrorhamnose reductase family.</text>
</comment>
<dbReference type="UniPathway" id="UPA00124"/>
<accession>A0A6N7VEI7</accession>
<gene>
    <name evidence="4" type="ORF">FYJ26_02460</name>
</gene>
<protein>
    <recommendedName>
        <fullName evidence="2">dTDP-4-dehydrorhamnose reductase</fullName>
        <ecNumber evidence="2">1.1.1.133</ecNumber>
    </recommendedName>
</protein>
<evidence type="ECO:0000256" key="2">
    <source>
        <dbReference type="RuleBase" id="RU364082"/>
    </source>
</evidence>
<comment type="caution">
    <text evidence="4">The sequence shown here is derived from an EMBL/GenBank/DDBJ whole genome shotgun (WGS) entry which is preliminary data.</text>
</comment>
<comment type="pathway">
    <text evidence="2">Carbohydrate biosynthesis; dTDP-L-rhamnose biosynthesis.</text>
</comment>
<dbReference type="EC" id="1.1.1.133" evidence="2"/>
<reference evidence="4 5" key="1">
    <citation type="submission" date="2019-08" db="EMBL/GenBank/DDBJ databases">
        <title>In-depth cultivation of the pig gut microbiome towards novel bacterial diversity and tailored functional studies.</title>
        <authorList>
            <person name="Wylensek D."/>
            <person name="Hitch T.C.A."/>
            <person name="Clavel T."/>
        </authorList>
    </citation>
    <scope>NUCLEOTIDE SEQUENCE [LARGE SCALE GENOMIC DNA]</scope>
    <source>
        <strain evidence="4 5">WCA-380-WT-2B</strain>
    </source>
</reference>
<evidence type="ECO:0000313" key="4">
    <source>
        <dbReference type="EMBL" id="MSS77291.1"/>
    </source>
</evidence>
<evidence type="ECO:0000256" key="1">
    <source>
        <dbReference type="ARBA" id="ARBA00010944"/>
    </source>
</evidence>
<dbReference type="Gene3D" id="3.90.25.10">
    <property type="entry name" value="UDP-galactose 4-epimerase, domain 1"/>
    <property type="match status" value="1"/>
</dbReference>
<dbReference type="RefSeq" id="WP_154539285.1">
    <property type="nucleotide sequence ID" value="NZ_VULQ01000002.1"/>
</dbReference>
<sequence>MRINTIWITGAHGRLGSTLVRYLDPLEAEIIATDKEEVDITNQNEVNLFIDRNRPKIIINCSGLSKRQECEDNPDKAYLLNALGAKHIAISSNRVRAKLVHLSTADVFDGETIHPYKEIDTPKPKTVYGKSKYLGEEFVKTFANSYFIVRVSRLYSRENNLVEKIIEQAKSGLVKVPKSRYGSPTSTYELTKFLLSIMGTNAYGIYHASCGGTCSFKTFAQKIIDFTKIEAEIEEIRDSDRVEFEPAFRGMDNYFLDLLGKNTFKSWEDALEDYLRKEYGYGA</sequence>
<organism evidence="4 5">
    <name type="scientific">Anaerococcus porci</name>
    <dbReference type="NCBI Taxonomy" id="2652269"/>
    <lineage>
        <taxon>Bacteria</taxon>
        <taxon>Bacillati</taxon>
        <taxon>Bacillota</taxon>
        <taxon>Tissierellia</taxon>
        <taxon>Tissierellales</taxon>
        <taxon>Peptoniphilaceae</taxon>
        <taxon>Anaerococcus</taxon>
    </lineage>
</organism>
<name>A0A6N7VEI7_9FIRM</name>
<dbReference type="Pfam" id="PF04321">
    <property type="entry name" value="RmlD_sub_bind"/>
    <property type="match status" value="1"/>
</dbReference>
<dbReference type="SUPFAM" id="SSF51735">
    <property type="entry name" value="NAD(P)-binding Rossmann-fold domains"/>
    <property type="match status" value="1"/>
</dbReference>
<dbReference type="GO" id="GO:0005829">
    <property type="term" value="C:cytosol"/>
    <property type="evidence" value="ECO:0007669"/>
    <property type="project" value="TreeGrafter"/>
</dbReference>
<evidence type="ECO:0000313" key="5">
    <source>
        <dbReference type="Proteomes" id="UP000441925"/>
    </source>
</evidence>
<dbReference type="GO" id="GO:0019305">
    <property type="term" value="P:dTDP-rhamnose biosynthetic process"/>
    <property type="evidence" value="ECO:0007669"/>
    <property type="project" value="UniProtKB-UniPathway"/>
</dbReference>
<dbReference type="Gene3D" id="3.40.50.720">
    <property type="entry name" value="NAD(P)-binding Rossmann-like Domain"/>
    <property type="match status" value="1"/>
</dbReference>
<dbReference type="CDD" id="cd05254">
    <property type="entry name" value="dTDP_HR_like_SDR_e"/>
    <property type="match status" value="1"/>
</dbReference>
<feature type="domain" description="RmlD-like substrate binding" evidence="3">
    <location>
        <begin position="5"/>
        <end position="277"/>
    </location>
</feature>
<dbReference type="AlphaFoldDB" id="A0A6N7VEI7"/>
<dbReference type="InterPro" id="IPR029903">
    <property type="entry name" value="RmlD-like-bd"/>
</dbReference>
<dbReference type="InterPro" id="IPR005913">
    <property type="entry name" value="dTDP_dehydrorham_reduct"/>
</dbReference>
<dbReference type="InterPro" id="IPR036291">
    <property type="entry name" value="NAD(P)-bd_dom_sf"/>
</dbReference>
<dbReference type="PANTHER" id="PTHR10491">
    <property type="entry name" value="DTDP-4-DEHYDRORHAMNOSE REDUCTASE"/>
    <property type="match status" value="1"/>
</dbReference>
<dbReference type="EMBL" id="VULQ01000002">
    <property type="protein sequence ID" value="MSS77291.1"/>
    <property type="molecule type" value="Genomic_DNA"/>
</dbReference>
<evidence type="ECO:0000259" key="3">
    <source>
        <dbReference type="Pfam" id="PF04321"/>
    </source>
</evidence>
<comment type="function">
    <text evidence="2">Catalyzes the reduction of dTDP-6-deoxy-L-lyxo-4-hexulose to yield dTDP-L-rhamnose.</text>
</comment>
<keyword evidence="5" id="KW-1185">Reference proteome</keyword>
<proteinExistence type="inferred from homology"/>
<keyword evidence="2" id="KW-0560">Oxidoreductase</keyword>
<dbReference type="PANTHER" id="PTHR10491:SF4">
    <property type="entry name" value="METHIONINE ADENOSYLTRANSFERASE 2 SUBUNIT BETA"/>
    <property type="match status" value="1"/>
</dbReference>